<evidence type="ECO:0000256" key="1">
    <source>
        <dbReference type="ARBA" id="ARBA00009820"/>
    </source>
</evidence>
<evidence type="ECO:0000313" key="2">
    <source>
        <dbReference type="EMBL" id="EFH90701.1"/>
    </source>
</evidence>
<dbReference type="Proteomes" id="UP000004508">
    <property type="component" value="Unassembled WGS sequence"/>
</dbReference>
<dbReference type="OrthoDB" id="139813at2"/>
<dbReference type="InterPro" id="IPR011659">
    <property type="entry name" value="WD40"/>
</dbReference>
<dbReference type="eggNOG" id="COG0823">
    <property type="taxonomic scope" value="Bacteria"/>
</dbReference>
<dbReference type="InterPro" id="IPR011042">
    <property type="entry name" value="6-blade_b-propeller_TolB-like"/>
</dbReference>
<dbReference type="EMBL" id="ADVG01000001">
    <property type="protein sequence ID" value="EFH90701.1"/>
    <property type="molecule type" value="Genomic_DNA"/>
</dbReference>
<dbReference type="InParanoid" id="D6TGI9"/>
<evidence type="ECO:0000313" key="3">
    <source>
        <dbReference type="Proteomes" id="UP000004508"/>
    </source>
</evidence>
<organism evidence="2 3">
    <name type="scientific">Ktedonobacter racemifer DSM 44963</name>
    <dbReference type="NCBI Taxonomy" id="485913"/>
    <lineage>
        <taxon>Bacteria</taxon>
        <taxon>Bacillati</taxon>
        <taxon>Chloroflexota</taxon>
        <taxon>Ktedonobacteria</taxon>
        <taxon>Ktedonobacterales</taxon>
        <taxon>Ktedonobacteraceae</taxon>
        <taxon>Ktedonobacter</taxon>
    </lineage>
</organism>
<gene>
    <name evidence="2" type="ORF">Krac_12334</name>
</gene>
<dbReference type="PANTHER" id="PTHR36842">
    <property type="entry name" value="PROTEIN TOLB HOMOLOG"/>
    <property type="match status" value="1"/>
</dbReference>
<accession>D6TGI9</accession>
<reference evidence="2 3" key="1">
    <citation type="journal article" date="2011" name="Stand. Genomic Sci.">
        <title>Non-contiguous finished genome sequence and contextual data of the filamentous soil bacterium Ktedonobacter racemifer type strain (SOSP1-21).</title>
        <authorList>
            <person name="Chang Y.J."/>
            <person name="Land M."/>
            <person name="Hauser L."/>
            <person name="Chertkov O."/>
            <person name="Del Rio T.G."/>
            <person name="Nolan M."/>
            <person name="Copeland A."/>
            <person name="Tice H."/>
            <person name="Cheng J.F."/>
            <person name="Lucas S."/>
            <person name="Han C."/>
            <person name="Goodwin L."/>
            <person name="Pitluck S."/>
            <person name="Ivanova N."/>
            <person name="Ovchinikova G."/>
            <person name="Pati A."/>
            <person name="Chen A."/>
            <person name="Palaniappan K."/>
            <person name="Mavromatis K."/>
            <person name="Liolios K."/>
            <person name="Brettin T."/>
            <person name="Fiebig A."/>
            <person name="Rohde M."/>
            <person name="Abt B."/>
            <person name="Goker M."/>
            <person name="Detter J.C."/>
            <person name="Woyke T."/>
            <person name="Bristow J."/>
            <person name="Eisen J.A."/>
            <person name="Markowitz V."/>
            <person name="Hugenholtz P."/>
            <person name="Kyrpides N.C."/>
            <person name="Klenk H.P."/>
            <person name="Lapidus A."/>
        </authorList>
    </citation>
    <scope>NUCLEOTIDE SEQUENCE [LARGE SCALE GENOMIC DNA]</scope>
    <source>
        <strain evidence="3">DSM 44963</strain>
    </source>
</reference>
<keyword evidence="3" id="KW-1185">Reference proteome</keyword>
<name>D6TGI9_KTERA</name>
<dbReference type="AlphaFoldDB" id="D6TGI9"/>
<dbReference type="Gene3D" id="2.120.10.30">
    <property type="entry name" value="TolB, C-terminal domain"/>
    <property type="match status" value="2"/>
</dbReference>
<comment type="similarity">
    <text evidence="1">Belongs to the TolB family.</text>
</comment>
<proteinExistence type="inferred from homology"/>
<dbReference type="STRING" id="485913.Krac_12334"/>
<dbReference type="SUPFAM" id="SSF82171">
    <property type="entry name" value="DPP6 N-terminal domain-like"/>
    <property type="match status" value="1"/>
</dbReference>
<comment type="caution">
    <text evidence="2">The sequence shown here is derived from an EMBL/GenBank/DDBJ whole genome shotgun (WGS) entry which is preliminary data.</text>
</comment>
<sequence>MKRNKQVKDRQDKFRYRYRYRYYSLLALLVLLAFSLQGCFGFGNDKSNTFDTKQTTKDGTSIGINKTDQAVFSGKFYFTIDRNLYELDSQRNLKQLTQDLDVRDPAISPDGKQLIFVIRRGDYSDIATMPAEGGKINVIRSGQGSYYNVYGIVKSRANWIGQPSFSADGKSILFLSDLGKENWYQATKQDAPLLDPQVFTVPVSDPGTDTPQYVAYSDYGAGGDRDAAFRPSAPNEIVYTHYTYDPKNISNLLTQIYLADSTLIANNPYKYRPGTAKSQPDTGVALTPEDTNVRNYQPIFSPTGDYIAYTRSENTSDQLSIYVQKVPKGITATPGDAADQQGIASYKSAQSIVKGQYVCQPVWSPDGKSLAYITYTNGAFDLWLAHLNVDTKGNFKLTGNPIQLTDTNNKINADSRPIWVK</sequence>
<dbReference type="Pfam" id="PF07676">
    <property type="entry name" value="PD40"/>
    <property type="match status" value="4"/>
</dbReference>
<protein>
    <submittedName>
        <fullName evidence="2">WD40 domain protein beta Propeller</fullName>
    </submittedName>
</protein>